<keyword evidence="2 5" id="KW-0489">Methyltransferase</keyword>
<evidence type="ECO:0000313" key="6">
    <source>
        <dbReference type="Proteomes" id="UP001303115"/>
    </source>
</evidence>
<gene>
    <name evidence="5" type="ORF">C8A01DRAFT_37319</name>
</gene>
<dbReference type="SUPFAM" id="SSF53335">
    <property type="entry name" value="S-adenosyl-L-methionine-dependent methyltransferases"/>
    <property type="match status" value="1"/>
</dbReference>
<dbReference type="InterPro" id="IPR051419">
    <property type="entry name" value="Lys/N-term_MeTrsfase_sf"/>
</dbReference>
<evidence type="ECO:0000256" key="2">
    <source>
        <dbReference type="ARBA" id="ARBA00022603"/>
    </source>
</evidence>
<dbReference type="InterPro" id="IPR013216">
    <property type="entry name" value="Methyltransf_11"/>
</dbReference>
<dbReference type="CDD" id="cd02440">
    <property type="entry name" value="AdoMet_MTases"/>
    <property type="match status" value="1"/>
</dbReference>
<dbReference type="InterPro" id="IPR029063">
    <property type="entry name" value="SAM-dependent_MTases_sf"/>
</dbReference>
<dbReference type="PANTHER" id="PTHR12176:SF80">
    <property type="entry name" value="EEF1A LYSINE METHYLTRANSFERASE 4"/>
    <property type="match status" value="1"/>
</dbReference>
<feature type="domain" description="Methyltransferase type 11" evidence="4">
    <location>
        <begin position="61"/>
        <end position="169"/>
    </location>
</feature>
<dbReference type="GO" id="GO:0032259">
    <property type="term" value="P:methylation"/>
    <property type="evidence" value="ECO:0007669"/>
    <property type="project" value="UniProtKB-KW"/>
</dbReference>
<evidence type="ECO:0000256" key="1">
    <source>
        <dbReference type="ARBA" id="ARBA00008361"/>
    </source>
</evidence>
<dbReference type="PANTHER" id="PTHR12176">
    <property type="entry name" value="SAM-DEPENDENT METHYLTRANSFERASE SUPERFAMILY PROTEIN"/>
    <property type="match status" value="1"/>
</dbReference>
<comment type="caution">
    <text evidence="5">The sequence shown here is derived from an EMBL/GenBank/DDBJ whole genome shotgun (WGS) entry which is preliminary data.</text>
</comment>
<dbReference type="GO" id="GO:0008757">
    <property type="term" value="F:S-adenosylmethionine-dependent methyltransferase activity"/>
    <property type="evidence" value="ECO:0007669"/>
    <property type="project" value="InterPro"/>
</dbReference>
<dbReference type="Gene3D" id="3.40.50.150">
    <property type="entry name" value="Vaccinia Virus protein VP39"/>
    <property type="match status" value="1"/>
</dbReference>
<accession>A0AAN6SQU0</accession>
<dbReference type="EMBL" id="MU854420">
    <property type="protein sequence ID" value="KAK4038751.1"/>
    <property type="molecule type" value="Genomic_DNA"/>
</dbReference>
<evidence type="ECO:0000313" key="5">
    <source>
        <dbReference type="EMBL" id="KAK4038751.1"/>
    </source>
</evidence>
<reference evidence="6" key="1">
    <citation type="journal article" date="2023" name="Mol. Phylogenet. Evol.">
        <title>Genome-scale phylogeny and comparative genomics of the fungal order Sordariales.</title>
        <authorList>
            <person name="Hensen N."/>
            <person name="Bonometti L."/>
            <person name="Westerberg I."/>
            <person name="Brannstrom I.O."/>
            <person name="Guillou S."/>
            <person name="Cros-Aarteil S."/>
            <person name="Calhoun S."/>
            <person name="Haridas S."/>
            <person name="Kuo A."/>
            <person name="Mondo S."/>
            <person name="Pangilinan J."/>
            <person name="Riley R."/>
            <person name="LaButti K."/>
            <person name="Andreopoulos B."/>
            <person name="Lipzen A."/>
            <person name="Chen C."/>
            <person name="Yan M."/>
            <person name="Daum C."/>
            <person name="Ng V."/>
            <person name="Clum A."/>
            <person name="Steindorff A."/>
            <person name="Ohm R.A."/>
            <person name="Martin F."/>
            <person name="Silar P."/>
            <person name="Natvig D.O."/>
            <person name="Lalanne C."/>
            <person name="Gautier V."/>
            <person name="Ament-Velasquez S.L."/>
            <person name="Kruys A."/>
            <person name="Hutchinson M.I."/>
            <person name="Powell A.J."/>
            <person name="Barry K."/>
            <person name="Miller A.N."/>
            <person name="Grigoriev I.V."/>
            <person name="Debuchy R."/>
            <person name="Gladieux P."/>
            <person name="Hiltunen Thoren M."/>
            <person name="Johannesson H."/>
        </authorList>
    </citation>
    <scope>NUCLEOTIDE SEQUENCE [LARGE SCALE GENOMIC DNA]</scope>
    <source>
        <strain evidence="6">CBS 284.82</strain>
    </source>
</reference>
<evidence type="ECO:0000259" key="4">
    <source>
        <dbReference type="Pfam" id="PF08241"/>
    </source>
</evidence>
<dbReference type="AlphaFoldDB" id="A0AAN6SQU0"/>
<dbReference type="Proteomes" id="UP001303115">
    <property type="component" value="Unassembled WGS sequence"/>
</dbReference>
<evidence type="ECO:0000256" key="3">
    <source>
        <dbReference type="ARBA" id="ARBA00022679"/>
    </source>
</evidence>
<proteinExistence type="inferred from homology"/>
<dbReference type="Pfam" id="PF08241">
    <property type="entry name" value="Methyltransf_11"/>
    <property type="match status" value="1"/>
</dbReference>
<comment type="similarity">
    <text evidence="1">Belongs to the methyltransferase superfamily.</text>
</comment>
<name>A0AAN6SQU0_9PEZI</name>
<keyword evidence="6" id="KW-1185">Reference proteome</keyword>
<sequence length="227" mass="25459">MTANDQVLSHASFWDERYSQSDGGSAPTHEWFRSFSDLEPFFQSNLFAVPGLTPPDDPLVLHLGSGDSVIPVEFAARGYKRQLCVDFSSAVVDLMRDRHAGTEGIEWRLMDVRDMKGVDEASVDVAFDKGTFDAMIHGSPWSPPQEVRDNTSAYLREVHRVLKDSGRFLYVTFRQPHFMKPLLNPEGLWDVEMQVLSDVGSFDYYSYVIRKAGVGKPAENTSDTTAG</sequence>
<keyword evidence="3" id="KW-0808">Transferase</keyword>
<organism evidence="5 6">
    <name type="scientific">Parachaetomium inaequale</name>
    <dbReference type="NCBI Taxonomy" id="2588326"/>
    <lineage>
        <taxon>Eukaryota</taxon>
        <taxon>Fungi</taxon>
        <taxon>Dikarya</taxon>
        <taxon>Ascomycota</taxon>
        <taxon>Pezizomycotina</taxon>
        <taxon>Sordariomycetes</taxon>
        <taxon>Sordariomycetidae</taxon>
        <taxon>Sordariales</taxon>
        <taxon>Chaetomiaceae</taxon>
        <taxon>Parachaetomium</taxon>
    </lineage>
</organism>
<protein>
    <submittedName>
        <fullName evidence="5">S-adenosyl-L-methionine-dependent methyltransferase</fullName>
    </submittedName>
</protein>